<accession>A0ABV7J7M2</accession>
<sequence length="806" mass="90785">MFRSFIKLILFSTVFYFPPVLARSIHKCVQPGGAISYQESPCVEAGDSMLEQKGVEDQASFQDSLKVLEARMGDVLVSIPAFEWWRVFRKEHSDDFLHIKLRDDEGDTPISLLIDVMRPQSPDALNEAMIRDLVKERHSYYGPTSAEQHFNPQKIKLDDGFGMYQRYTDKNLLGVKNYPPGEYLYTTAGFLVRDGLLIKFTLLSNNYMAQNHGYAFVFLTRGMTIERGVPAEDTQDLTAYESGLAAFVEGKLLDSVMLFEQATTEQPEDSDVWMAYCLALGEVKRLQSAMIACDRAYALNPKEPAYEKHNLSLMISARLFDQAIAQAEKLMRIQPEEDISELLMELTQRASLSGQLSVSGKALALWAKTGQKSTAYYLELAHYLYLSGKQEQALEVLSEISEPDPELNEVVKNFTYQISEDQSVYPSHAAEYSYIELPKRFQQFGQGILKDASSDQWVTHRIPLMGVGELVVELPEQWVASVQRQRQGEQSNQMTVVVRGLEDITELLTIDVGKVDQDWSDGQLQQRLIQLIRVQSDEPRIVLQPLAGKARGFTYVHQYQRGSIPVRNRYLSSVDGVIALDLHSIDVNVDAESKVVLDRIFDSVSIVEKDQTPLKPLAEVSSSAGSETQVTQRVPANDMDLPAPHEGFSWQRMPEIMAAVQKPDGWHVHKGETDDGVTYAISKEKVSDGGIFETGFTLIGISNLSSKSGIKPSLFVQRMVEELSAHEHHQLIRKTALKQGLFRGALIRYENNEPGEIPIIVHQVLAANDTTGSLYMAIFEAPKAEWTEAWKLGEVMLKKYILDDEF</sequence>
<protein>
    <submittedName>
        <fullName evidence="1">Tetratricopeptide repeat protein</fullName>
    </submittedName>
</protein>
<evidence type="ECO:0000313" key="2">
    <source>
        <dbReference type="Proteomes" id="UP001595533"/>
    </source>
</evidence>
<dbReference type="SUPFAM" id="SSF48452">
    <property type="entry name" value="TPR-like"/>
    <property type="match status" value="1"/>
</dbReference>
<proteinExistence type="predicted"/>
<dbReference type="RefSeq" id="WP_077412050.1">
    <property type="nucleotide sequence ID" value="NZ_JBHRTS010000003.1"/>
</dbReference>
<name>A0ABV7J7M2_9GAMM</name>
<gene>
    <name evidence="1" type="ORF">ACFODZ_07515</name>
</gene>
<dbReference type="Gene3D" id="1.25.40.10">
    <property type="entry name" value="Tetratricopeptide repeat domain"/>
    <property type="match status" value="1"/>
</dbReference>
<keyword evidence="2" id="KW-1185">Reference proteome</keyword>
<evidence type="ECO:0000313" key="1">
    <source>
        <dbReference type="EMBL" id="MFC3194085.1"/>
    </source>
</evidence>
<dbReference type="Proteomes" id="UP001595533">
    <property type="component" value="Unassembled WGS sequence"/>
</dbReference>
<organism evidence="1 2">
    <name type="scientific">Marinicella sediminis</name>
    <dbReference type="NCBI Taxonomy" id="1792834"/>
    <lineage>
        <taxon>Bacteria</taxon>
        <taxon>Pseudomonadati</taxon>
        <taxon>Pseudomonadota</taxon>
        <taxon>Gammaproteobacteria</taxon>
        <taxon>Lysobacterales</taxon>
        <taxon>Marinicellaceae</taxon>
        <taxon>Marinicella</taxon>
    </lineage>
</organism>
<reference evidence="2" key="1">
    <citation type="journal article" date="2019" name="Int. J. Syst. Evol. Microbiol.">
        <title>The Global Catalogue of Microorganisms (GCM) 10K type strain sequencing project: providing services to taxonomists for standard genome sequencing and annotation.</title>
        <authorList>
            <consortium name="The Broad Institute Genomics Platform"/>
            <consortium name="The Broad Institute Genome Sequencing Center for Infectious Disease"/>
            <person name="Wu L."/>
            <person name="Ma J."/>
        </authorList>
    </citation>
    <scope>NUCLEOTIDE SEQUENCE [LARGE SCALE GENOMIC DNA]</scope>
    <source>
        <strain evidence="2">KCTC 42953</strain>
    </source>
</reference>
<dbReference type="EMBL" id="JBHRTS010000003">
    <property type="protein sequence ID" value="MFC3194085.1"/>
    <property type="molecule type" value="Genomic_DNA"/>
</dbReference>
<dbReference type="InterPro" id="IPR011990">
    <property type="entry name" value="TPR-like_helical_dom_sf"/>
</dbReference>
<comment type="caution">
    <text evidence="1">The sequence shown here is derived from an EMBL/GenBank/DDBJ whole genome shotgun (WGS) entry which is preliminary data.</text>
</comment>